<evidence type="ECO:0000313" key="3">
    <source>
        <dbReference type="Proteomes" id="UP000298652"/>
    </source>
</evidence>
<dbReference type="EMBL" id="CM016557">
    <property type="protein sequence ID" value="TKW08708.1"/>
    <property type="molecule type" value="Genomic_DNA"/>
</dbReference>
<gene>
    <name evidence="2" type="ORF">SEVIR_6G041600v2</name>
</gene>
<name>A0A4U6TZV3_SETVI</name>
<keyword evidence="1" id="KW-0175">Coiled coil</keyword>
<keyword evidence="3" id="KW-1185">Reference proteome</keyword>
<organism evidence="2 3">
    <name type="scientific">Setaria viridis</name>
    <name type="common">Green bristlegrass</name>
    <name type="synonym">Setaria italica subsp. viridis</name>
    <dbReference type="NCBI Taxonomy" id="4556"/>
    <lineage>
        <taxon>Eukaryota</taxon>
        <taxon>Viridiplantae</taxon>
        <taxon>Streptophyta</taxon>
        <taxon>Embryophyta</taxon>
        <taxon>Tracheophyta</taxon>
        <taxon>Spermatophyta</taxon>
        <taxon>Magnoliopsida</taxon>
        <taxon>Liliopsida</taxon>
        <taxon>Poales</taxon>
        <taxon>Poaceae</taxon>
        <taxon>PACMAD clade</taxon>
        <taxon>Panicoideae</taxon>
        <taxon>Panicodae</taxon>
        <taxon>Paniceae</taxon>
        <taxon>Cenchrinae</taxon>
        <taxon>Setaria</taxon>
    </lineage>
</organism>
<feature type="coiled-coil region" evidence="1">
    <location>
        <begin position="208"/>
        <end position="284"/>
    </location>
</feature>
<protein>
    <submittedName>
        <fullName evidence="2">Uncharacterized protein</fullName>
    </submittedName>
</protein>
<evidence type="ECO:0000256" key="1">
    <source>
        <dbReference type="SAM" id="Coils"/>
    </source>
</evidence>
<dbReference type="Proteomes" id="UP000298652">
    <property type="component" value="Chromosome 6"/>
</dbReference>
<dbReference type="Gramene" id="TKW08708">
    <property type="protein sequence ID" value="TKW08708"/>
    <property type="gene ID" value="SEVIR_6G041600v2"/>
</dbReference>
<evidence type="ECO:0000313" key="2">
    <source>
        <dbReference type="EMBL" id="TKW08708.1"/>
    </source>
</evidence>
<reference evidence="2" key="1">
    <citation type="submission" date="2019-03" db="EMBL/GenBank/DDBJ databases">
        <title>WGS assembly of Setaria viridis.</title>
        <authorList>
            <person name="Huang P."/>
            <person name="Jenkins J."/>
            <person name="Grimwood J."/>
            <person name="Barry K."/>
            <person name="Healey A."/>
            <person name="Mamidi S."/>
            <person name="Sreedasyam A."/>
            <person name="Shu S."/>
            <person name="Feldman M."/>
            <person name="Wu J."/>
            <person name="Yu Y."/>
            <person name="Chen C."/>
            <person name="Johnson J."/>
            <person name="Rokhsar D."/>
            <person name="Baxter I."/>
            <person name="Schmutz J."/>
            <person name="Brutnell T."/>
            <person name="Kellogg E."/>
        </authorList>
    </citation>
    <scope>NUCLEOTIDE SEQUENCE [LARGE SCALE GENOMIC DNA]</scope>
</reference>
<dbReference type="AlphaFoldDB" id="A0A4U6TZV3"/>
<sequence>MAELAREKEKMVDTLVKKLKDPSSEATKSGKDVVVRLPMLRFFRYDGASERFLLELEGTMAGPGEVCEESHLRLKVKRYAADAELPAKLKGFNEAFGTTLRKEIFAAHAAGADTDDGGSFQGPSAGGEADCVIVGGSGSSKDAAAVDEGKAVAVAKSADRVLDLKEFEELARGLGDGDLARLSASLGKKVAIAADVAMERVESQERGVLAQMEKMTRFEARVADLEQQNRILDGIKDKLRGINSGLKENNDVLMKTCEELGEKYEKLEDKSGRLEEENLKLKENLEDNAKIIDELRSAADKDAQTIAEQAKLIKIIGPELEEKTNFIKEADDLLRANFAVLYENYKSALEVFGAEPLPYPGDGDVVKIFDWMREEFEVLPEVISGLNDYAASFCLDSTLQLLEKEGCNHFMALSADDY</sequence>
<proteinExistence type="predicted"/>
<accession>A0A4U6TZV3</accession>